<dbReference type="CDD" id="cd00041">
    <property type="entry name" value="CUB"/>
    <property type="match status" value="1"/>
</dbReference>
<dbReference type="PANTHER" id="PTHR46376">
    <property type="entry name" value="LEUCINE-ZIPPER-LIKE TRANSCRIPTIONAL REGULATOR 1"/>
    <property type="match status" value="1"/>
</dbReference>
<evidence type="ECO:0000313" key="9">
    <source>
        <dbReference type="Proteomes" id="UP000267027"/>
    </source>
</evidence>
<dbReference type="SUPFAM" id="SSF57184">
    <property type="entry name" value="Growth factor receptor domain"/>
    <property type="match status" value="1"/>
</dbReference>
<dbReference type="Pfam" id="PF24981">
    <property type="entry name" value="Beta-prop_ATRN-LZTR1"/>
    <property type="match status" value="2"/>
</dbReference>
<gene>
    <name evidence="8" type="ORF">ACOC_LOCUS8267</name>
</gene>
<dbReference type="InterPro" id="IPR035914">
    <property type="entry name" value="Sperma_CUB_dom_sf"/>
</dbReference>
<dbReference type="InterPro" id="IPR015915">
    <property type="entry name" value="Kelch-typ_b-propeller"/>
</dbReference>
<evidence type="ECO:0000256" key="1">
    <source>
        <dbReference type="ARBA" id="ARBA00022441"/>
    </source>
</evidence>
<comment type="caution">
    <text evidence="4">Lacks conserved residue(s) required for the propagation of feature annotation.</text>
</comment>
<dbReference type="WBParaSite" id="ACOC_0000826601-mRNA-1">
    <property type="protein sequence ID" value="ACOC_0000826601-mRNA-1"/>
    <property type="gene ID" value="ACOC_0000826601"/>
</dbReference>
<dbReference type="GO" id="GO:0005794">
    <property type="term" value="C:Golgi apparatus"/>
    <property type="evidence" value="ECO:0007669"/>
    <property type="project" value="TreeGrafter"/>
</dbReference>
<dbReference type="SMART" id="SM00042">
    <property type="entry name" value="CUB"/>
    <property type="match status" value="1"/>
</dbReference>
<dbReference type="Proteomes" id="UP000267027">
    <property type="component" value="Unassembled WGS sequence"/>
</dbReference>
<dbReference type="SMART" id="SM00612">
    <property type="entry name" value="Kelch"/>
    <property type="match status" value="3"/>
</dbReference>
<dbReference type="InterPro" id="IPR009030">
    <property type="entry name" value="Growth_fac_rcpt_cys_sf"/>
</dbReference>
<organism evidence="10">
    <name type="scientific">Angiostrongylus costaricensis</name>
    <name type="common">Nematode worm</name>
    <dbReference type="NCBI Taxonomy" id="334426"/>
    <lineage>
        <taxon>Eukaryota</taxon>
        <taxon>Metazoa</taxon>
        <taxon>Ecdysozoa</taxon>
        <taxon>Nematoda</taxon>
        <taxon>Chromadorea</taxon>
        <taxon>Rhabditida</taxon>
        <taxon>Rhabditina</taxon>
        <taxon>Rhabditomorpha</taxon>
        <taxon>Strongyloidea</taxon>
        <taxon>Metastrongylidae</taxon>
        <taxon>Angiostrongylus</taxon>
    </lineage>
</organism>
<dbReference type="PANTHER" id="PTHR46376:SF2">
    <property type="entry name" value="DISTRACTED, ISOFORM B"/>
    <property type="match status" value="1"/>
</dbReference>
<sequence>MVIVHLSRNHFPFYWLPVTTTFAALYVPLLVFANQANFDLEKSLSFSCDRPCYNGLCLNGSCICSKGWVGVQCDHCYGRIKLTENQSHLIDGPLDYTSSSKCTWVIENVNNTGASLNIRLENFQTECGWDFVYIYDGDGVYGEQLAAFCGDQQVQELNAPSGKALIYFFSDLAMNLNGFNITYEFDKCPYNCHAHGLCRNSKCICEEGFTGTYCDMRTCTKDDEGKPGPCLHGGICKNLRCSCAPFYHGENCQVQNKRSVWDRITVDRAPAGRASHASVIIDDTIWSVGGEHFNGVLFEDPVVFNLTSRLWTPIVVEGKYKPASRFDHTLVRYKMKLFMFGGVVGRKNITSELWSFDLQTREWRLEGGENNNIMPLTFAVVQSTKQGLSPIVSKIGRRIDEILLGCRMLVESILLAILETTALRIEMVLSLEAVKLYPKLLRKIQELGSSVVPPLSVAGHSAHVIGSEMLIFFGYHPEIGFVHNVQIFNFENRSWRFGNVKDQVYGRFRHSSVQYKMDTGDVIFIYGGTMWSKTQNNLTDSLMKYEVKNEKWTNLPPSGIQLFLHTATILNGLIIVVGGSGYNTSESRSKQECFSSMVQVYDIACKQWYNISSDATELRRYGHTAVATNDELFIWGGFNGRMLNDVWRQAQQICDKQIDCVSCISEPGCGWCPTGDQCLPNDRDCLDGQVKKNKHASFVRI</sequence>
<keyword evidence="2" id="KW-0677">Repeat</keyword>
<evidence type="ECO:0000259" key="7">
    <source>
        <dbReference type="PROSITE" id="PS50026"/>
    </source>
</evidence>
<dbReference type="CDD" id="cd00054">
    <property type="entry name" value="EGF_CA"/>
    <property type="match status" value="1"/>
</dbReference>
<dbReference type="STRING" id="334426.A0A158PJ26"/>
<dbReference type="SUPFAM" id="SSF117281">
    <property type="entry name" value="Kelch motif"/>
    <property type="match status" value="2"/>
</dbReference>
<dbReference type="SMART" id="SM00181">
    <property type="entry name" value="EGF"/>
    <property type="match status" value="3"/>
</dbReference>
<keyword evidence="5" id="KW-0472">Membrane</keyword>
<dbReference type="InterPro" id="IPR051568">
    <property type="entry name" value="LZTR1/Attractin"/>
</dbReference>
<reference evidence="10" key="1">
    <citation type="submission" date="2016-04" db="UniProtKB">
        <authorList>
            <consortium name="WormBaseParasite"/>
        </authorList>
    </citation>
    <scope>IDENTIFICATION</scope>
</reference>
<feature type="domain" description="CUB" evidence="6">
    <location>
        <begin position="76"/>
        <end position="186"/>
    </location>
</feature>
<evidence type="ECO:0000313" key="8">
    <source>
        <dbReference type="EMBL" id="VDM59852.1"/>
    </source>
</evidence>
<reference evidence="8 9" key="2">
    <citation type="submission" date="2018-11" db="EMBL/GenBank/DDBJ databases">
        <authorList>
            <consortium name="Pathogen Informatics"/>
        </authorList>
    </citation>
    <scope>NUCLEOTIDE SEQUENCE [LARGE SCALE GENOMIC DNA]</scope>
    <source>
        <strain evidence="8 9">Costa Rica</strain>
    </source>
</reference>
<dbReference type="Gene3D" id="2.10.25.10">
    <property type="entry name" value="Laminin"/>
    <property type="match status" value="2"/>
</dbReference>
<dbReference type="SUPFAM" id="SSF49854">
    <property type="entry name" value="Spermadhesin, CUB domain"/>
    <property type="match status" value="1"/>
</dbReference>
<dbReference type="EMBL" id="UYYA01004135">
    <property type="protein sequence ID" value="VDM59852.1"/>
    <property type="molecule type" value="Genomic_DNA"/>
</dbReference>
<keyword evidence="9" id="KW-1185">Reference proteome</keyword>
<dbReference type="InterPro" id="IPR000859">
    <property type="entry name" value="CUB_dom"/>
</dbReference>
<dbReference type="Gene3D" id="2.120.10.80">
    <property type="entry name" value="Kelch-type beta propeller"/>
    <property type="match status" value="2"/>
</dbReference>
<proteinExistence type="predicted"/>
<dbReference type="OrthoDB" id="9998912at2759"/>
<keyword evidence="4" id="KW-0245">EGF-like domain</keyword>
<evidence type="ECO:0000256" key="5">
    <source>
        <dbReference type="SAM" id="Phobius"/>
    </source>
</evidence>
<keyword evidence="3 4" id="KW-1015">Disulfide bond</keyword>
<keyword evidence="5" id="KW-0812">Transmembrane</keyword>
<dbReference type="InterPro" id="IPR006652">
    <property type="entry name" value="Kelch_1"/>
</dbReference>
<dbReference type="Gene3D" id="2.60.120.290">
    <property type="entry name" value="Spermadhesin, CUB domain"/>
    <property type="match status" value="1"/>
</dbReference>
<evidence type="ECO:0000256" key="3">
    <source>
        <dbReference type="ARBA" id="ARBA00023157"/>
    </source>
</evidence>
<dbReference type="InterPro" id="IPR000742">
    <property type="entry name" value="EGF"/>
</dbReference>
<accession>A0A158PJ26</accession>
<feature type="disulfide bond" evidence="4">
    <location>
        <begin position="243"/>
        <end position="252"/>
    </location>
</feature>
<protein>
    <submittedName>
        <fullName evidence="10">CUB domain-containing protein</fullName>
    </submittedName>
</protein>
<evidence type="ECO:0000259" key="6">
    <source>
        <dbReference type="PROSITE" id="PS01180"/>
    </source>
</evidence>
<keyword evidence="1" id="KW-0880">Kelch repeat</keyword>
<dbReference type="Pfam" id="PF00431">
    <property type="entry name" value="CUB"/>
    <property type="match status" value="1"/>
</dbReference>
<evidence type="ECO:0000313" key="10">
    <source>
        <dbReference type="WBParaSite" id="ACOC_0000826601-mRNA-1"/>
    </source>
</evidence>
<keyword evidence="5" id="KW-1133">Transmembrane helix</keyword>
<evidence type="ECO:0000256" key="4">
    <source>
        <dbReference type="PROSITE-ProRule" id="PRU00076"/>
    </source>
</evidence>
<feature type="domain" description="EGF-like" evidence="7">
    <location>
        <begin position="215"/>
        <end position="253"/>
    </location>
</feature>
<dbReference type="PROSITE" id="PS50026">
    <property type="entry name" value="EGF_3"/>
    <property type="match status" value="1"/>
</dbReference>
<feature type="transmembrane region" description="Helical" evidence="5">
    <location>
        <begin position="12"/>
        <end position="33"/>
    </location>
</feature>
<name>A0A158PJ26_ANGCS</name>
<dbReference type="InterPro" id="IPR056737">
    <property type="entry name" value="Beta-prop_ATRN-MKLN-like"/>
</dbReference>
<evidence type="ECO:0000256" key="2">
    <source>
        <dbReference type="ARBA" id="ARBA00022737"/>
    </source>
</evidence>
<dbReference type="PROSITE" id="PS00022">
    <property type="entry name" value="EGF_1"/>
    <property type="match status" value="1"/>
</dbReference>
<dbReference type="PROSITE" id="PS01180">
    <property type="entry name" value="CUB"/>
    <property type="match status" value="1"/>
</dbReference>
<dbReference type="AlphaFoldDB" id="A0A158PJ26"/>